<proteinExistence type="predicted"/>
<keyword evidence="1" id="KW-1133">Transmembrane helix</keyword>
<keyword evidence="1" id="KW-0472">Membrane</keyword>
<keyword evidence="3" id="KW-1185">Reference proteome</keyword>
<name>A0A5C6E5J0_9BACT</name>
<dbReference type="Proteomes" id="UP000315471">
    <property type="component" value="Unassembled WGS sequence"/>
</dbReference>
<gene>
    <name evidence="2" type="ORF">Q31b_22550</name>
</gene>
<keyword evidence="1" id="KW-0812">Transmembrane</keyword>
<evidence type="ECO:0000313" key="2">
    <source>
        <dbReference type="EMBL" id="TWU43217.1"/>
    </source>
</evidence>
<feature type="transmembrane region" description="Helical" evidence="1">
    <location>
        <begin position="7"/>
        <end position="27"/>
    </location>
</feature>
<evidence type="ECO:0000256" key="1">
    <source>
        <dbReference type="SAM" id="Phobius"/>
    </source>
</evidence>
<evidence type="ECO:0000313" key="3">
    <source>
        <dbReference type="Proteomes" id="UP000315471"/>
    </source>
</evidence>
<dbReference type="AlphaFoldDB" id="A0A5C6E5J0"/>
<dbReference type="EMBL" id="SJPY01000003">
    <property type="protein sequence ID" value="TWU43217.1"/>
    <property type="molecule type" value="Genomic_DNA"/>
</dbReference>
<reference evidence="2 3" key="1">
    <citation type="submission" date="2019-02" db="EMBL/GenBank/DDBJ databases">
        <title>Deep-cultivation of Planctomycetes and their phenomic and genomic characterization uncovers novel biology.</title>
        <authorList>
            <person name="Wiegand S."/>
            <person name="Jogler M."/>
            <person name="Boedeker C."/>
            <person name="Pinto D."/>
            <person name="Vollmers J."/>
            <person name="Rivas-Marin E."/>
            <person name="Kohn T."/>
            <person name="Peeters S.H."/>
            <person name="Heuer A."/>
            <person name="Rast P."/>
            <person name="Oberbeckmann S."/>
            <person name="Bunk B."/>
            <person name="Jeske O."/>
            <person name="Meyerdierks A."/>
            <person name="Storesund J.E."/>
            <person name="Kallscheuer N."/>
            <person name="Luecker S."/>
            <person name="Lage O.M."/>
            <person name="Pohl T."/>
            <person name="Merkel B.J."/>
            <person name="Hornburger P."/>
            <person name="Mueller R.-W."/>
            <person name="Bruemmer F."/>
            <person name="Labrenz M."/>
            <person name="Spormann A.M."/>
            <person name="Op Den Camp H."/>
            <person name="Overmann J."/>
            <person name="Amann R."/>
            <person name="Jetten M.S.M."/>
            <person name="Mascher T."/>
            <person name="Medema M.H."/>
            <person name="Devos D.P."/>
            <person name="Kaster A.-K."/>
            <person name="Ovreas L."/>
            <person name="Rohde M."/>
            <person name="Galperin M.Y."/>
            <person name="Jogler C."/>
        </authorList>
    </citation>
    <scope>NUCLEOTIDE SEQUENCE [LARGE SCALE GENOMIC DNA]</scope>
    <source>
        <strain evidence="2 3">Q31b</strain>
    </source>
</reference>
<evidence type="ECO:0008006" key="4">
    <source>
        <dbReference type="Google" id="ProtNLM"/>
    </source>
</evidence>
<accession>A0A5C6E5J0</accession>
<sequence>MSFVRRYWAATLIIAMVALHAAIIGYVRSRVSGLQTVETNTIDMGRYRFQPVEDKSKVYQFHLHVVVDPVKKQKCQDRITERTMEIHEESELLLRQVDPTWLSDPEQRQIRDRLMDIIRKHLEEPIIQRVLITNWLELPVSAALPNVTN</sequence>
<organism evidence="2 3">
    <name type="scientific">Novipirellula aureliae</name>
    <dbReference type="NCBI Taxonomy" id="2527966"/>
    <lineage>
        <taxon>Bacteria</taxon>
        <taxon>Pseudomonadati</taxon>
        <taxon>Planctomycetota</taxon>
        <taxon>Planctomycetia</taxon>
        <taxon>Pirellulales</taxon>
        <taxon>Pirellulaceae</taxon>
        <taxon>Novipirellula</taxon>
    </lineage>
</organism>
<comment type="caution">
    <text evidence="2">The sequence shown here is derived from an EMBL/GenBank/DDBJ whole genome shotgun (WGS) entry which is preliminary data.</text>
</comment>
<protein>
    <recommendedName>
        <fullName evidence="4">Flagellar protein FliL</fullName>
    </recommendedName>
</protein>
<dbReference type="OrthoDB" id="271214at2"/>